<comment type="caution">
    <text evidence="3">The sequence shown here is derived from an EMBL/GenBank/DDBJ whole genome shotgun (WGS) entry which is preliminary data.</text>
</comment>
<evidence type="ECO:0000256" key="1">
    <source>
        <dbReference type="SAM" id="MobiDB-lite"/>
    </source>
</evidence>
<gene>
    <name evidence="3" type="ORF">ACFPQB_21740</name>
</gene>
<dbReference type="EMBL" id="JBHSNS010000017">
    <property type="protein sequence ID" value="MFC5731548.1"/>
    <property type="molecule type" value="Genomic_DNA"/>
</dbReference>
<dbReference type="PANTHER" id="PTHR33877">
    <property type="entry name" value="SLL1193 PROTEIN"/>
    <property type="match status" value="1"/>
</dbReference>
<evidence type="ECO:0000259" key="2">
    <source>
        <dbReference type="Pfam" id="PF01844"/>
    </source>
</evidence>
<feature type="domain" description="HNH" evidence="2">
    <location>
        <begin position="3"/>
        <end position="51"/>
    </location>
</feature>
<dbReference type="InterPro" id="IPR003615">
    <property type="entry name" value="HNH_nuc"/>
</dbReference>
<dbReference type="Pfam" id="PF01844">
    <property type="entry name" value="HNH"/>
    <property type="match status" value="1"/>
</dbReference>
<dbReference type="GO" id="GO:0004519">
    <property type="term" value="F:endonuclease activity"/>
    <property type="evidence" value="ECO:0007669"/>
    <property type="project" value="UniProtKB-KW"/>
</dbReference>
<dbReference type="RefSeq" id="WP_168798450.1">
    <property type="nucleotide sequence ID" value="NZ_JBHSNS010000017.1"/>
</dbReference>
<keyword evidence="3" id="KW-0540">Nuclease</keyword>
<evidence type="ECO:0000313" key="4">
    <source>
        <dbReference type="Proteomes" id="UP001596072"/>
    </source>
</evidence>
<accession>A0ABW0ZMW2</accession>
<feature type="region of interest" description="Disordered" evidence="1">
    <location>
        <begin position="48"/>
        <end position="67"/>
    </location>
</feature>
<keyword evidence="3" id="KW-0255">Endonuclease</keyword>
<keyword evidence="3" id="KW-0378">Hydrolase</keyword>
<dbReference type="CDD" id="cd00085">
    <property type="entry name" value="HNHc"/>
    <property type="match status" value="1"/>
</dbReference>
<feature type="region of interest" description="Disordered" evidence="1">
    <location>
        <begin position="136"/>
        <end position="162"/>
    </location>
</feature>
<feature type="compositionally biased region" description="Low complexity" evidence="1">
    <location>
        <begin position="140"/>
        <end position="153"/>
    </location>
</feature>
<dbReference type="InterPro" id="IPR052892">
    <property type="entry name" value="NA-targeting_endonuclease"/>
</dbReference>
<evidence type="ECO:0000313" key="3">
    <source>
        <dbReference type="EMBL" id="MFC5731548.1"/>
    </source>
</evidence>
<name>A0ABW0ZMW2_9ACTN</name>
<keyword evidence="4" id="KW-1185">Reference proteome</keyword>
<organism evidence="3 4">
    <name type="scientific">Nocardioides vastitatis</name>
    <dbReference type="NCBI Taxonomy" id="2568655"/>
    <lineage>
        <taxon>Bacteria</taxon>
        <taxon>Bacillati</taxon>
        <taxon>Actinomycetota</taxon>
        <taxon>Actinomycetes</taxon>
        <taxon>Propionibacteriales</taxon>
        <taxon>Nocardioidaceae</taxon>
        <taxon>Nocardioides</taxon>
    </lineage>
</organism>
<dbReference type="Proteomes" id="UP001596072">
    <property type="component" value="Unassembled WGS sequence"/>
</dbReference>
<reference evidence="4" key="1">
    <citation type="journal article" date="2019" name="Int. J. Syst. Evol. Microbiol.">
        <title>The Global Catalogue of Microorganisms (GCM) 10K type strain sequencing project: providing services to taxonomists for standard genome sequencing and annotation.</title>
        <authorList>
            <consortium name="The Broad Institute Genomics Platform"/>
            <consortium name="The Broad Institute Genome Sequencing Center for Infectious Disease"/>
            <person name="Wu L."/>
            <person name="Ma J."/>
        </authorList>
    </citation>
    <scope>NUCLEOTIDE SEQUENCE [LARGE SCALE GENOMIC DNA]</scope>
    <source>
        <strain evidence="4">YIM 94188</strain>
    </source>
</reference>
<protein>
    <submittedName>
        <fullName evidence="3">HNH endonuclease</fullName>
    </submittedName>
</protein>
<dbReference type="Gene3D" id="1.10.30.50">
    <property type="match status" value="1"/>
</dbReference>
<proteinExistence type="predicted"/>
<dbReference type="InterPro" id="IPR002711">
    <property type="entry name" value="HNH"/>
</dbReference>
<dbReference type="PANTHER" id="PTHR33877:SF2">
    <property type="entry name" value="OS07G0170200 PROTEIN"/>
    <property type="match status" value="1"/>
</dbReference>
<sequence length="208" mass="22365">MPCRHCAVSLADEPHLLLEVDHIVPVSKGGLSTPENLQTLCWRCNRRKSNKSPQTATPRLAPKLAPSTATEVAPDVVHTEAPAVVAPQSANVNVEGQLVKLRELYDAGLFTDAEYEARRQSCSTARRTALLTSGPFGALPISRRPARSSPRGPNHTTDSAASLPVCEGRRPLGELLTPRAGCLFVQHRGIAPRLFRLGEGEAETGPEV</sequence>